<dbReference type="InterPro" id="IPR036179">
    <property type="entry name" value="Ig-like_dom_sf"/>
</dbReference>
<dbReference type="InterPro" id="IPR007110">
    <property type="entry name" value="Ig-like_dom"/>
</dbReference>
<keyword evidence="2 7" id="KW-0472">Membrane</keyword>
<dbReference type="InParanoid" id="C3ZM68"/>
<evidence type="ECO:0000256" key="4">
    <source>
        <dbReference type="ARBA" id="ARBA00023180"/>
    </source>
</evidence>
<dbReference type="GO" id="GO:0016020">
    <property type="term" value="C:membrane"/>
    <property type="evidence" value="ECO:0007669"/>
    <property type="project" value="UniProtKB-SubCell"/>
</dbReference>
<evidence type="ECO:0000256" key="1">
    <source>
        <dbReference type="ARBA" id="ARBA00004479"/>
    </source>
</evidence>
<dbReference type="EMBL" id="GG666644">
    <property type="protein sequence ID" value="EEN46324.1"/>
    <property type="molecule type" value="Genomic_DNA"/>
</dbReference>
<feature type="chain" id="PRO_5002937016" description="Ig-like domain-containing protein" evidence="8">
    <location>
        <begin position="20"/>
        <end position="779"/>
    </location>
</feature>
<keyword evidence="5" id="KW-0393">Immunoglobulin domain</keyword>
<protein>
    <recommendedName>
        <fullName evidence="9">Ig-like domain-containing protein</fullName>
    </recommendedName>
</protein>
<organism>
    <name type="scientific">Branchiostoma floridae</name>
    <name type="common">Florida lancelet</name>
    <name type="synonym">Amphioxus</name>
    <dbReference type="NCBI Taxonomy" id="7739"/>
    <lineage>
        <taxon>Eukaryota</taxon>
        <taxon>Metazoa</taxon>
        <taxon>Chordata</taxon>
        <taxon>Cephalochordata</taxon>
        <taxon>Leptocardii</taxon>
        <taxon>Amphioxiformes</taxon>
        <taxon>Branchiostomatidae</taxon>
        <taxon>Branchiostoma</taxon>
    </lineage>
</organism>
<dbReference type="Pfam" id="PF13927">
    <property type="entry name" value="Ig_3"/>
    <property type="match status" value="4"/>
</dbReference>
<keyword evidence="3" id="KW-1015">Disulfide bond</keyword>
<evidence type="ECO:0000259" key="9">
    <source>
        <dbReference type="PROSITE" id="PS50835"/>
    </source>
</evidence>
<evidence type="ECO:0000256" key="8">
    <source>
        <dbReference type="SAM" id="SignalP"/>
    </source>
</evidence>
<evidence type="ECO:0000256" key="3">
    <source>
        <dbReference type="ARBA" id="ARBA00023157"/>
    </source>
</evidence>
<name>C3ZM68_BRAFL</name>
<keyword evidence="8" id="KW-0732">Signal</keyword>
<dbReference type="eggNOG" id="KOG4475">
    <property type="taxonomic scope" value="Eukaryota"/>
</dbReference>
<keyword evidence="4" id="KW-0325">Glycoprotein</keyword>
<feature type="domain" description="Ig-like" evidence="9">
    <location>
        <begin position="329"/>
        <end position="413"/>
    </location>
</feature>
<feature type="signal peptide" evidence="8">
    <location>
        <begin position="1"/>
        <end position="19"/>
    </location>
</feature>
<dbReference type="InterPro" id="IPR013783">
    <property type="entry name" value="Ig-like_fold"/>
</dbReference>
<dbReference type="PANTHER" id="PTHR11640:SF164">
    <property type="entry name" value="MAM DOMAIN-CONTAINING GLYCOSYLPHOSPHATIDYLINOSITOL ANCHOR PROTEIN 1"/>
    <property type="match status" value="1"/>
</dbReference>
<evidence type="ECO:0000313" key="10">
    <source>
        <dbReference type="EMBL" id="EEN46324.1"/>
    </source>
</evidence>
<evidence type="ECO:0000256" key="2">
    <source>
        <dbReference type="ARBA" id="ARBA00023136"/>
    </source>
</evidence>
<feature type="domain" description="Ig-like" evidence="9">
    <location>
        <begin position="418"/>
        <end position="492"/>
    </location>
</feature>
<feature type="domain" description="Ig-like" evidence="9">
    <location>
        <begin position="503"/>
        <end position="605"/>
    </location>
</feature>
<accession>C3ZM68</accession>
<feature type="domain" description="Ig-like" evidence="9">
    <location>
        <begin position="126"/>
        <end position="223"/>
    </location>
</feature>
<dbReference type="PROSITE" id="PS50835">
    <property type="entry name" value="IG_LIKE"/>
    <property type="match status" value="5"/>
</dbReference>
<dbReference type="Gene3D" id="2.60.40.10">
    <property type="entry name" value="Immunoglobulins"/>
    <property type="match status" value="5"/>
</dbReference>
<dbReference type="Pfam" id="PF07686">
    <property type="entry name" value="V-set"/>
    <property type="match status" value="1"/>
</dbReference>
<dbReference type="InterPro" id="IPR003599">
    <property type="entry name" value="Ig_sub"/>
</dbReference>
<dbReference type="AlphaFoldDB" id="C3ZM68"/>
<feature type="region of interest" description="Disordered" evidence="6">
    <location>
        <begin position="737"/>
        <end position="761"/>
    </location>
</feature>
<evidence type="ECO:0000256" key="5">
    <source>
        <dbReference type="ARBA" id="ARBA00023319"/>
    </source>
</evidence>
<proteinExistence type="predicted"/>
<feature type="domain" description="Ig-like" evidence="9">
    <location>
        <begin position="229"/>
        <end position="307"/>
    </location>
</feature>
<dbReference type="InterPro" id="IPR003598">
    <property type="entry name" value="Ig_sub2"/>
</dbReference>
<dbReference type="InterPro" id="IPR051275">
    <property type="entry name" value="Cell_adhesion_signaling"/>
</dbReference>
<dbReference type="PANTHER" id="PTHR11640">
    <property type="entry name" value="NEPHRIN"/>
    <property type="match status" value="1"/>
</dbReference>
<keyword evidence="7" id="KW-1133">Transmembrane helix</keyword>
<gene>
    <name evidence="10" type="ORF">BRAFLDRAFT_76566</name>
</gene>
<dbReference type="InterPro" id="IPR013106">
    <property type="entry name" value="Ig_V-set"/>
</dbReference>
<comment type="subcellular location">
    <subcellularLocation>
        <location evidence="1">Membrane</location>
        <topology evidence="1">Single-pass type I membrane protein</topology>
    </subcellularLocation>
</comment>
<reference evidence="10" key="1">
    <citation type="journal article" date="2008" name="Nature">
        <title>The amphioxus genome and the evolution of the chordate karyotype.</title>
        <authorList>
            <consortium name="US DOE Joint Genome Institute (JGI-PGF)"/>
            <person name="Putnam N.H."/>
            <person name="Butts T."/>
            <person name="Ferrier D.E.K."/>
            <person name="Furlong R.F."/>
            <person name="Hellsten U."/>
            <person name="Kawashima T."/>
            <person name="Robinson-Rechavi M."/>
            <person name="Shoguchi E."/>
            <person name="Terry A."/>
            <person name="Yu J.-K."/>
            <person name="Benito-Gutierrez E.L."/>
            <person name="Dubchak I."/>
            <person name="Garcia-Fernandez J."/>
            <person name="Gibson-Brown J.J."/>
            <person name="Grigoriev I.V."/>
            <person name="Horton A.C."/>
            <person name="de Jong P.J."/>
            <person name="Jurka J."/>
            <person name="Kapitonov V.V."/>
            <person name="Kohara Y."/>
            <person name="Kuroki Y."/>
            <person name="Lindquist E."/>
            <person name="Lucas S."/>
            <person name="Osoegawa K."/>
            <person name="Pennacchio L.A."/>
            <person name="Salamov A.A."/>
            <person name="Satou Y."/>
            <person name="Sauka-Spengler T."/>
            <person name="Schmutz J."/>
            <person name="Shin-I T."/>
            <person name="Toyoda A."/>
            <person name="Bronner-Fraser M."/>
            <person name="Fujiyama A."/>
            <person name="Holland L.Z."/>
            <person name="Holland P.W.H."/>
            <person name="Satoh N."/>
            <person name="Rokhsar D.S."/>
        </authorList>
    </citation>
    <scope>NUCLEOTIDE SEQUENCE [LARGE SCALE GENOMIC DNA]</scope>
    <source>
        <strain evidence="10">S238N-H82</strain>
        <tissue evidence="10">Testes</tissue>
    </source>
</reference>
<dbReference type="SMART" id="SM00408">
    <property type="entry name" value="IGc2"/>
    <property type="match status" value="5"/>
</dbReference>
<sequence>MRTLLALVAVALLASVCSAQDPPPPEDTPEQLAIWDVLIKAYNRVVEEQQARGVKFELGAILDRLRPAIETHTGRSGTGEGNRDALTEFLSQHIDNFAERAQRSDDVKGDLIALLEERGQAQTDAARYRVAPKSTAVLQGQRVTLQCAIDNLSSRAVVSWMGPPDFQIIANGDVVNPDYPRYRITGDHSRGVYNLQISDTKLSDQGNYRCSTFGLKPAQATLTVVVPLPRPPSISGGQTPVISSQRLILTCTCTGGHPPPQVTWYNGSREVDPAYVSTETSGTRIVQTLTIEAVSKWDNGANLSCTADQRFPNLVKPKTSFRILRIHYPPTVNVPKSSIHVKEGMPTNLTCAVDSNPQAMITWEKLGHPFPIRGDERKPTLNLPKVTRYDGGTYQCTADNGVAPSGRGTITLSVLYRPWIDPTMEKKVTILNGQDNFSLECLADGNPKPRIRWRRKDTSLYWENPLRFHRVRYDIEGTYECVATTKDFPEVTKETFIDVVGRPQIREETSDVISSTEGEATSLTCDVRADPLPTKITWLWRDTQGVEVELSHVQGDTSVKESSSKDEKSSSLTLKNVAISNGGTYVCHAANMFGTAQREIHLNVTESYRSLATVIAITIAAMIVLAGLVIGLLLARRRGWICGGLRTDDKNMSAPRPMPPVPKYAHKTGTIDSGVEDLELHEMEGTLKPRPPPRVDKDWTAIGLTYTGLAHPSTLPPYSTVERHRPDGEDLQGDGIFHEPLGHPHPPTRHSHGRLTLGGKRATARRTQLDNVINEQQSL</sequence>
<feature type="transmembrane region" description="Helical" evidence="7">
    <location>
        <begin position="611"/>
        <end position="635"/>
    </location>
</feature>
<dbReference type="SUPFAM" id="SSF48726">
    <property type="entry name" value="Immunoglobulin"/>
    <property type="match status" value="5"/>
</dbReference>
<keyword evidence="7" id="KW-0812">Transmembrane</keyword>
<evidence type="ECO:0000256" key="7">
    <source>
        <dbReference type="SAM" id="Phobius"/>
    </source>
</evidence>
<dbReference type="SMART" id="SM00409">
    <property type="entry name" value="IG"/>
    <property type="match status" value="5"/>
</dbReference>
<evidence type="ECO:0000256" key="6">
    <source>
        <dbReference type="SAM" id="MobiDB-lite"/>
    </source>
</evidence>